<accession>A0A8J9X7N7</accession>
<dbReference type="GO" id="GO:0016567">
    <property type="term" value="P:protein ubiquitination"/>
    <property type="evidence" value="ECO:0007669"/>
    <property type="project" value="TreeGrafter"/>
</dbReference>
<organism evidence="7">
    <name type="scientific">Phaeodactylum tricornutum</name>
    <name type="common">Diatom</name>
    <dbReference type="NCBI Taxonomy" id="2850"/>
    <lineage>
        <taxon>Eukaryota</taxon>
        <taxon>Sar</taxon>
        <taxon>Stramenopiles</taxon>
        <taxon>Ochrophyta</taxon>
        <taxon>Bacillariophyta</taxon>
        <taxon>Bacillariophyceae</taxon>
        <taxon>Bacillariophycidae</taxon>
        <taxon>Naviculales</taxon>
        <taxon>Phaeodactylaceae</taxon>
        <taxon>Phaeodactylum</taxon>
    </lineage>
</organism>
<keyword evidence="2 4" id="KW-0863">Zinc-finger</keyword>
<proteinExistence type="predicted"/>
<sequence>MSDSRITSPDSENWGLREAFIIIGSTMGLMIFLLILRFSFNICLDICVLDELERAKKAIVDLITKLFPWQRPRTQPPSAQSHDDIELQECASDQERLEALNQILISKTLSLNDIERLRERHQHSDCGIAEEDMSRNDEAILCSICLHGMAEGDSVFEAKCKHIFHHGCIASWISSRGSGCPYCRAQLINETNLQQLFGSSRNR</sequence>
<dbReference type="AlphaFoldDB" id="A0A8J9X7N7"/>
<evidence type="ECO:0000256" key="1">
    <source>
        <dbReference type="ARBA" id="ARBA00022723"/>
    </source>
</evidence>
<keyword evidence="1" id="KW-0479">Metal-binding</keyword>
<dbReference type="Pfam" id="PF13639">
    <property type="entry name" value="zf-RING_2"/>
    <property type="match status" value="1"/>
</dbReference>
<dbReference type="Proteomes" id="UP000836788">
    <property type="component" value="Chromosome 9"/>
</dbReference>
<dbReference type="SMART" id="SM00184">
    <property type="entry name" value="RING"/>
    <property type="match status" value="1"/>
</dbReference>
<dbReference type="InterPro" id="IPR013083">
    <property type="entry name" value="Znf_RING/FYVE/PHD"/>
</dbReference>
<dbReference type="PANTHER" id="PTHR45969">
    <property type="entry name" value="RING ZINC FINGER PROTEIN-RELATED"/>
    <property type="match status" value="1"/>
</dbReference>
<reference evidence="7" key="1">
    <citation type="submission" date="2022-02" db="EMBL/GenBank/DDBJ databases">
        <authorList>
            <person name="Giguere J D."/>
        </authorList>
    </citation>
    <scope>NUCLEOTIDE SEQUENCE</scope>
    <source>
        <strain evidence="7">CCAP 1055/1</strain>
    </source>
</reference>
<dbReference type="EMBL" id="OU594950">
    <property type="protein sequence ID" value="CAG9294223.1"/>
    <property type="molecule type" value="Genomic_DNA"/>
</dbReference>
<feature type="transmembrane region" description="Helical" evidence="5">
    <location>
        <begin position="20"/>
        <end position="40"/>
    </location>
</feature>
<keyword evidence="5" id="KW-0812">Transmembrane</keyword>
<dbReference type="PROSITE" id="PS50089">
    <property type="entry name" value="ZF_RING_2"/>
    <property type="match status" value="1"/>
</dbReference>
<evidence type="ECO:0000256" key="4">
    <source>
        <dbReference type="PROSITE-ProRule" id="PRU00175"/>
    </source>
</evidence>
<evidence type="ECO:0000256" key="3">
    <source>
        <dbReference type="ARBA" id="ARBA00022833"/>
    </source>
</evidence>
<evidence type="ECO:0000256" key="5">
    <source>
        <dbReference type="SAM" id="Phobius"/>
    </source>
</evidence>
<protein>
    <recommendedName>
        <fullName evidence="6">RING-type domain-containing protein</fullName>
    </recommendedName>
</protein>
<name>A0A8J9X7N7_PHATR</name>
<dbReference type="GO" id="GO:0061630">
    <property type="term" value="F:ubiquitin protein ligase activity"/>
    <property type="evidence" value="ECO:0007669"/>
    <property type="project" value="TreeGrafter"/>
</dbReference>
<evidence type="ECO:0000259" key="6">
    <source>
        <dbReference type="PROSITE" id="PS50089"/>
    </source>
</evidence>
<keyword evidence="5" id="KW-0472">Membrane</keyword>
<evidence type="ECO:0000313" key="7">
    <source>
        <dbReference type="EMBL" id="CAG9294223.1"/>
    </source>
</evidence>
<dbReference type="CDD" id="cd16448">
    <property type="entry name" value="RING-H2"/>
    <property type="match status" value="1"/>
</dbReference>
<evidence type="ECO:0000256" key="2">
    <source>
        <dbReference type="ARBA" id="ARBA00022771"/>
    </source>
</evidence>
<feature type="domain" description="RING-type" evidence="6">
    <location>
        <begin position="142"/>
        <end position="184"/>
    </location>
</feature>
<dbReference type="PANTHER" id="PTHR45969:SF69">
    <property type="entry name" value="FINGER DOMAIN PROTEIN, PUTATIVE (AFU_ORTHOLOGUE AFUA_3G12190)-RELATED"/>
    <property type="match status" value="1"/>
</dbReference>
<keyword evidence="5" id="KW-1133">Transmembrane helix</keyword>
<keyword evidence="3" id="KW-0862">Zinc</keyword>
<dbReference type="Gene3D" id="3.30.40.10">
    <property type="entry name" value="Zinc/RING finger domain, C3HC4 (zinc finger)"/>
    <property type="match status" value="1"/>
</dbReference>
<gene>
    <name evidence="7" type="ORF">PTTT1_LOCUS53988</name>
</gene>
<dbReference type="InterPro" id="IPR001841">
    <property type="entry name" value="Znf_RING"/>
</dbReference>
<dbReference type="GO" id="GO:0008270">
    <property type="term" value="F:zinc ion binding"/>
    <property type="evidence" value="ECO:0007669"/>
    <property type="project" value="UniProtKB-KW"/>
</dbReference>
<dbReference type="SUPFAM" id="SSF57850">
    <property type="entry name" value="RING/U-box"/>
    <property type="match status" value="1"/>
</dbReference>